<dbReference type="Proteomes" id="UP001501920">
    <property type="component" value="Chromosome 13"/>
</dbReference>
<dbReference type="AlphaFoldDB" id="A0AAR2IWX9"/>
<keyword evidence="3" id="KW-1185">Reference proteome</keyword>
<dbReference type="PANTHER" id="PTHR21533">
    <property type="entry name" value="LEUCINE-RICH PROTEIN"/>
    <property type="match status" value="1"/>
</dbReference>
<dbReference type="Pfam" id="PF14645">
    <property type="entry name" value="Chibby"/>
    <property type="match status" value="1"/>
</dbReference>
<evidence type="ECO:0000313" key="3">
    <source>
        <dbReference type="Proteomes" id="UP001501920"/>
    </source>
</evidence>
<reference evidence="2" key="2">
    <citation type="submission" date="2025-08" db="UniProtKB">
        <authorList>
            <consortium name="Ensembl"/>
        </authorList>
    </citation>
    <scope>IDENTIFICATION</scope>
</reference>
<sequence length="134" mass="15191">GTTLDLLSKMPLFGNTFSPKKTPPRKSASLSNLHALDRSTREIELGLEYGAPVLNIGGQSLKFEDGQWVTDSGGNTPNKEVQKLKKRNMQLEEENNLLKLKIELLLDMLTETTAESHLIQKELEDMKNHYKRKK</sequence>
<name>A0AAR2IWX9_PYGNA</name>
<feature type="coiled-coil region" evidence="1">
    <location>
        <begin position="81"/>
        <end position="108"/>
    </location>
</feature>
<keyword evidence="1" id="KW-0175">Coiled coil</keyword>
<reference evidence="2 3" key="1">
    <citation type="submission" date="2020-10" db="EMBL/GenBank/DDBJ databases">
        <title>Pygocentrus nattereri (red-bellied piranha) genome, fPygNat1, primary haplotype.</title>
        <authorList>
            <person name="Myers G."/>
            <person name="Meyer A."/>
            <person name="Karagic N."/>
            <person name="Pippel M."/>
            <person name="Winkler S."/>
            <person name="Tracey A."/>
            <person name="Wood J."/>
            <person name="Formenti G."/>
            <person name="Howe K."/>
            <person name="Fedrigo O."/>
            <person name="Jarvis E.D."/>
        </authorList>
    </citation>
    <scope>NUCLEOTIDE SEQUENCE [LARGE SCALE GENOMIC DNA]</scope>
</reference>
<gene>
    <name evidence="2" type="primary">CBY1</name>
</gene>
<dbReference type="Ensembl" id="ENSPNAT00000054933.1">
    <property type="protein sequence ID" value="ENSPNAP00000042559.1"/>
    <property type="gene ID" value="ENSPNAG00000001832.2"/>
</dbReference>
<dbReference type="CDD" id="cd07429">
    <property type="entry name" value="Cby_like"/>
    <property type="match status" value="1"/>
</dbReference>
<evidence type="ECO:0000256" key="1">
    <source>
        <dbReference type="SAM" id="Coils"/>
    </source>
</evidence>
<organism evidence="2 3">
    <name type="scientific">Pygocentrus nattereri</name>
    <name type="common">Red-bellied piranha</name>
    <dbReference type="NCBI Taxonomy" id="42514"/>
    <lineage>
        <taxon>Eukaryota</taxon>
        <taxon>Metazoa</taxon>
        <taxon>Chordata</taxon>
        <taxon>Craniata</taxon>
        <taxon>Vertebrata</taxon>
        <taxon>Euteleostomi</taxon>
        <taxon>Actinopterygii</taxon>
        <taxon>Neopterygii</taxon>
        <taxon>Teleostei</taxon>
        <taxon>Ostariophysi</taxon>
        <taxon>Characiformes</taxon>
        <taxon>Characoidei</taxon>
        <taxon>Pygocentrus</taxon>
    </lineage>
</organism>
<protein>
    <recommendedName>
        <fullName evidence="4">Chibby homolog 1 (Drosophila)</fullName>
    </recommendedName>
</protein>
<evidence type="ECO:0000313" key="2">
    <source>
        <dbReference type="Ensembl" id="ENSPNAP00000042559.1"/>
    </source>
</evidence>
<dbReference type="PANTHER" id="PTHR21533:SF19">
    <property type="entry name" value="LEUCINE-RICH PROTEIN"/>
    <property type="match status" value="1"/>
</dbReference>
<evidence type="ECO:0008006" key="4">
    <source>
        <dbReference type="Google" id="ProtNLM"/>
    </source>
</evidence>
<accession>A0AAR2IWX9</accession>
<dbReference type="InterPro" id="IPR028118">
    <property type="entry name" value="Chibby_fam"/>
</dbReference>
<proteinExistence type="predicted"/>
<reference evidence="2" key="3">
    <citation type="submission" date="2025-09" db="UniProtKB">
        <authorList>
            <consortium name="Ensembl"/>
        </authorList>
    </citation>
    <scope>IDENTIFICATION</scope>
</reference>
<dbReference type="GeneTree" id="ENSGT00940000153137"/>